<dbReference type="EMBL" id="AP025591">
    <property type="protein sequence ID" value="BDG04624.1"/>
    <property type="molecule type" value="Genomic_DNA"/>
</dbReference>
<evidence type="ECO:0000313" key="5">
    <source>
        <dbReference type="Proteomes" id="UP001162891"/>
    </source>
</evidence>
<dbReference type="Gene3D" id="3.20.20.370">
    <property type="entry name" value="Glycoside hydrolase/deacetylase"/>
    <property type="match status" value="1"/>
</dbReference>
<protein>
    <submittedName>
        <fullName evidence="4">Polysaccharide deacetylase</fullName>
    </submittedName>
</protein>
<dbReference type="InterPro" id="IPR051398">
    <property type="entry name" value="Polysacch_Deacetylase"/>
</dbReference>
<sequence>MTTAISRARLLARDALLEACYRTGATRPDRALRERLTIVTFHRVLPAELAREYPIDTLAVTTEELAWCLRFLADHFTCATLRDASRAFASGEAARRPWLAVTFDDGQRDNFEHALPVLGRAGVPATFFVPVDAVDTGEPLWHDRLAWAVARGGARDRTAAAALRAALGVDGEAPAAALVRRALDHAKRLDDRARAEFVARWEARLGGPARPAWDGMMTWTQVRALAAAGHEIGSHSMSHAILTSCDDRALERETRASRDLLRRRTGCDVESFCYPNGDHDARVLAAVRRAGYARAVTTRWGPNDRSAPEFALSRCDIQGRTSRSARGTLSPARLAWRLTGRSAPRSR</sequence>
<proteinExistence type="predicted"/>
<dbReference type="InterPro" id="IPR002509">
    <property type="entry name" value="NODB_dom"/>
</dbReference>
<accession>A0ABN6MUH2</accession>
<evidence type="ECO:0000259" key="3">
    <source>
        <dbReference type="PROSITE" id="PS51677"/>
    </source>
</evidence>
<keyword evidence="2" id="KW-0732">Signal</keyword>
<evidence type="ECO:0000256" key="2">
    <source>
        <dbReference type="ARBA" id="ARBA00022729"/>
    </source>
</evidence>
<evidence type="ECO:0000256" key="1">
    <source>
        <dbReference type="ARBA" id="ARBA00004613"/>
    </source>
</evidence>
<name>A0ABN6MUH2_9BACT</name>
<dbReference type="RefSeq" id="WP_248353055.1">
    <property type="nucleotide sequence ID" value="NZ_AP025591.1"/>
</dbReference>
<gene>
    <name evidence="4" type="ORF">AMOR_36200</name>
</gene>
<reference evidence="5" key="1">
    <citation type="journal article" date="2022" name="Int. J. Syst. Evol. Microbiol.">
        <title>Anaeromyxobacter oryzae sp. nov., Anaeromyxobacter diazotrophicus sp. nov. and Anaeromyxobacter paludicola sp. nov., isolated from paddy soils.</title>
        <authorList>
            <person name="Itoh H."/>
            <person name="Xu Z."/>
            <person name="Mise K."/>
            <person name="Masuda Y."/>
            <person name="Ushijima N."/>
            <person name="Hayakawa C."/>
            <person name="Shiratori Y."/>
            <person name="Senoo K."/>
        </authorList>
    </citation>
    <scope>NUCLEOTIDE SEQUENCE [LARGE SCALE GENOMIC DNA]</scope>
    <source>
        <strain evidence="5">Red232</strain>
    </source>
</reference>
<evidence type="ECO:0000313" key="4">
    <source>
        <dbReference type="EMBL" id="BDG04624.1"/>
    </source>
</evidence>
<dbReference type="PROSITE" id="PS51677">
    <property type="entry name" value="NODB"/>
    <property type="match status" value="1"/>
</dbReference>
<organism evidence="4 5">
    <name type="scientific">Anaeromyxobacter oryzae</name>
    <dbReference type="NCBI Taxonomy" id="2918170"/>
    <lineage>
        <taxon>Bacteria</taxon>
        <taxon>Pseudomonadati</taxon>
        <taxon>Myxococcota</taxon>
        <taxon>Myxococcia</taxon>
        <taxon>Myxococcales</taxon>
        <taxon>Cystobacterineae</taxon>
        <taxon>Anaeromyxobacteraceae</taxon>
        <taxon>Anaeromyxobacter</taxon>
    </lineage>
</organism>
<dbReference type="InterPro" id="IPR011330">
    <property type="entry name" value="Glyco_hydro/deAcase_b/a-brl"/>
</dbReference>
<dbReference type="Pfam" id="PF01522">
    <property type="entry name" value="Polysacc_deac_1"/>
    <property type="match status" value="2"/>
</dbReference>
<dbReference type="PANTHER" id="PTHR34216:SF3">
    <property type="entry name" value="POLY-BETA-1,6-N-ACETYL-D-GLUCOSAMINE N-DEACETYLASE"/>
    <property type="match status" value="1"/>
</dbReference>
<dbReference type="Proteomes" id="UP001162891">
    <property type="component" value="Chromosome"/>
</dbReference>
<comment type="subcellular location">
    <subcellularLocation>
        <location evidence="1">Secreted</location>
    </subcellularLocation>
</comment>
<dbReference type="CDD" id="cd10918">
    <property type="entry name" value="CE4_NodB_like_5s_6s"/>
    <property type="match status" value="1"/>
</dbReference>
<dbReference type="SUPFAM" id="SSF88713">
    <property type="entry name" value="Glycoside hydrolase/deacetylase"/>
    <property type="match status" value="1"/>
</dbReference>
<feature type="domain" description="NodB homology" evidence="3">
    <location>
        <begin position="97"/>
        <end position="347"/>
    </location>
</feature>
<keyword evidence="5" id="KW-1185">Reference proteome</keyword>
<dbReference type="PANTHER" id="PTHR34216">
    <property type="match status" value="1"/>
</dbReference>